<reference evidence="2 3" key="1">
    <citation type="submission" date="2018-03" db="EMBL/GenBank/DDBJ databases">
        <title>Genome assembly of novel Miniimonas species PCH200.</title>
        <authorList>
            <person name="Thakur V."/>
            <person name="Kumar V."/>
            <person name="Singh D."/>
        </authorList>
    </citation>
    <scope>NUCLEOTIDE SEQUENCE [LARGE SCALE GENOMIC DNA]</scope>
    <source>
        <strain evidence="2 3">PCH200</strain>
    </source>
</reference>
<dbReference type="RefSeq" id="WP_109228485.1">
    <property type="nucleotide sequence ID" value="NZ_PYHR01000002.1"/>
</dbReference>
<name>A0A2U1ZT16_9MICO</name>
<dbReference type="AlphaFoldDB" id="A0A2U1ZT16"/>
<keyword evidence="1" id="KW-0812">Transmembrane</keyword>
<organism evidence="2 3">
    <name type="scientific">Serinibacter arcticus</name>
    <dbReference type="NCBI Taxonomy" id="1655435"/>
    <lineage>
        <taxon>Bacteria</taxon>
        <taxon>Bacillati</taxon>
        <taxon>Actinomycetota</taxon>
        <taxon>Actinomycetes</taxon>
        <taxon>Micrococcales</taxon>
        <taxon>Beutenbergiaceae</taxon>
        <taxon>Serinibacter</taxon>
    </lineage>
</organism>
<accession>A0A2U1ZT16</accession>
<sequence length="122" mass="13324">MPAYSAVWVAVVAVLLAAGLLVMMMASRRPEGGYVARVRELLSSSRTATGPRTGVVAEHRDAADGDTVGLDDLFAAAESSHGYLTVPQRYETRFEELTEGLMARQRALAERVRNEREERTSA</sequence>
<evidence type="ECO:0000256" key="1">
    <source>
        <dbReference type="SAM" id="Phobius"/>
    </source>
</evidence>
<keyword evidence="1" id="KW-0472">Membrane</keyword>
<comment type="caution">
    <text evidence="2">The sequence shown here is derived from an EMBL/GenBank/DDBJ whole genome shotgun (WGS) entry which is preliminary data.</text>
</comment>
<keyword evidence="1" id="KW-1133">Transmembrane helix</keyword>
<dbReference type="Proteomes" id="UP000245166">
    <property type="component" value="Unassembled WGS sequence"/>
</dbReference>
<dbReference type="EMBL" id="PYHR01000002">
    <property type="protein sequence ID" value="PWD50101.1"/>
    <property type="molecule type" value="Genomic_DNA"/>
</dbReference>
<gene>
    <name evidence="2" type="ORF">C8046_04880</name>
</gene>
<proteinExistence type="predicted"/>
<evidence type="ECO:0000313" key="2">
    <source>
        <dbReference type="EMBL" id="PWD50101.1"/>
    </source>
</evidence>
<feature type="transmembrane region" description="Helical" evidence="1">
    <location>
        <begin position="6"/>
        <end position="27"/>
    </location>
</feature>
<keyword evidence="3" id="KW-1185">Reference proteome</keyword>
<dbReference type="OrthoDB" id="5149773at2"/>
<evidence type="ECO:0000313" key="3">
    <source>
        <dbReference type="Proteomes" id="UP000245166"/>
    </source>
</evidence>
<protein>
    <submittedName>
        <fullName evidence="2">Uncharacterized protein</fullName>
    </submittedName>
</protein>